<evidence type="ECO:0000256" key="2">
    <source>
        <dbReference type="SAM" id="Phobius"/>
    </source>
</evidence>
<organism evidence="4 5">
    <name type="scientific">Trametes cubensis</name>
    <dbReference type="NCBI Taxonomy" id="1111947"/>
    <lineage>
        <taxon>Eukaryota</taxon>
        <taxon>Fungi</taxon>
        <taxon>Dikarya</taxon>
        <taxon>Basidiomycota</taxon>
        <taxon>Agaricomycotina</taxon>
        <taxon>Agaricomycetes</taxon>
        <taxon>Polyporales</taxon>
        <taxon>Polyporaceae</taxon>
        <taxon>Trametes</taxon>
    </lineage>
</organism>
<keyword evidence="5" id="KW-1185">Reference proteome</keyword>
<reference evidence="4" key="1">
    <citation type="submission" date="2022-11" db="EMBL/GenBank/DDBJ databases">
        <title>Genome Sequence of Cubamyces cubensis.</title>
        <authorList>
            <person name="Buettner E."/>
        </authorList>
    </citation>
    <scope>NUCLEOTIDE SEQUENCE</scope>
    <source>
        <strain evidence="4">MPL-01</strain>
    </source>
</reference>
<dbReference type="EMBL" id="JAPEVG010000023">
    <property type="protein sequence ID" value="KAJ8495505.1"/>
    <property type="molecule type" value="Genomic_DNA"/>
</dbReference>
<proteinExistence type="predicted"/>
<feature type="compositionally biased region" description="Gly residues" evidence="1">
    <location>
        <begin position="416"/>
        <end position="428"/>
    </location>
</feature>
<feature type="transmembrane region" description="Helical" evidence="2">
    <location>
        <begin position="121"/>
        <end position="143"/>
    </location>
</feature>
<evidence type="ECO:0000256" key="1">
    <source>
        <dbReference type="SAM" id="MobiDB-lite"/>
    </source>
</evidence>
<feature type="transmembrane region" description="Helical" evidence="2">
    <location>
        <begin position="227"/>
        <end position="249"/>
    </location>
</feature>
<dbReference type="Proteomes" id="UP001215151">
    <property type="component" value="Unassembled WGS sequence"/>
</dbReference>
<dbReference type="AlphaFoldDB" id="A0AAD7U3N4"/>
<protein>
    <recommendedName>
        <fullName evidence="3">DUF6533 domain-containing protein</fullName>
    </recommendedName>
</protein>
<keyword evidence="2" id="KW-0812">Transmembrane</keyword>
<name>A0AAD7U3N4_9APHY</name>
<feature type="transmembrane region" description="Helical" evidence="2">
    <location>
        <begin position="93"/>
        <end position="115"/>
    </location>
</feature>
<feature type="region of interest" description="Disordered" evidence="1">
    <location>
        <begin position="394"/>
        <end position="444"/>
    </location>
</feature>
<feature type="transmembrane region" description="Helical" evidence="2">
    <location>
        <begin position="277"/>
        <end position="296"/>
    </location>
</feature>
<feature type="domain" description="DUF6533" evidence="3">
    <location>
        <begin position="62"/>
        <end position="104"/>
    </location>
</feature>
<sequence>MSKLKRRVYCICGSLACCVHNHRAQAYILRHEWLFVVSSSESVESAEIADRGFLFLANVALFAEATLIFYEYGITINSEVRLIWRRKVTGASILFVLNRYIMIMDNIVTLASFPAMSNRSYVSICYALAWIDVVLNLLPYFVWNGIHLVSLLHDASVRDIRTRLAHICAGVRPYARADHLQYLQHTIRVPGQYASSVWLLVRQLRFACNARHIAVDMQSHISPWRSTVVLISRVPLMAGDAIVILVTWWKTYKLKKAADEARVTISLVDLLLRDGSIYFATMLVVNSLHIMMNYIVKISFLGDVADVITSILISRFIMNLRDIDGKETGEISYATRTEHGGPGSWHATSGRSELEGGGRGRGHGHGHGTLVFAAPSGNFVESMGGALEHSMWARSSYDSEENETESEDVGRERGFYGDGSGEGEGDSGSGEKTSAEAASSTVLA</sequence>
<gene>
    <name evidence="4" type="ORF">ONZ51_g1676</name>
</gene>
<evidence type="ECO:0000313" key="5">
    <source>
        <dbReference type="Proteomes" id="UP001215151"/>
    </source>
</evidence>
<keyword evidence="2" id="KW-1133">Transmembrane helix</keyword>
<keyword evidence="2" id="KW-0472">Membrane</keyword>
<feature type="compositionally biased region" description="Acidic residues" evidence="1">
    <location>
        <begin position="398"/>
        <end position="407"/>
    </location>
</feature>
<feature type="region of interest" description="Disordered" evidence="1">
    <location>
        <begin position="334"/>
        <end position="367"/>
    </location>
</feature>
<dbReference type="Pfam" id="PF20151">
    <property type="entry name" value="DUF6533"/>
    <property type="match status" value="1"/>
</dbReference>
<evidence type="ECO:0000259" key="3">
    <source>
        <dbReference type="Pfam" id="PF20151"/>
    </source>
</evidence>
<accession>A0AAD7U3N4</accession>
<feature type="transmembrane region" description="Helical" evidence="2">
    <location>
        <begin position="52"/>
        <end position="72"/>
    </location>
</feature>
<comment type="caution">
    <text evidence="4">The sequence shown here is derived from an EMBL/GenBank/DDBJ whole genome shotgun (WGS) entry which is preliminary data.</text>
</comment>
<evidence type="ECO:0000313" key="4">
    <source>
        <dbReference type="EMBL" id="KAJ8495505.1"/>
    </source>
</evidence>
<dbReference type="InterPro" id="IPR045340">
    <property type="entry name" value="DUF6533"/>
</dbReference>